<dbReference type="InterPro" id="IPR036890">
    <property type="entry name" value="HATPase_C_sf"/>
</dbReference>
<evidence type="ECO:0000256" key="7">
    <source>
        <dbReference type="SAM" id="Phobius"/>
    </source>
</evidence>
<dbReference type="InterPro" id="IPR035965">
    <property type="entry name" value="PAS-like_dom_sf"/>
</dbReference>
<reference evidence="9" key="1">
    <citation type="journal article" date="2014" name="Int. J. Syst. Evol. Microbiol.">
        <title>Complete genome sequence of Corynebacterium casei LMG S-19264T (=DSM 44701T), isolated from a smear-ripened cheese.</title>
        <authorList>
            <consortium name="US DOE Joint Genome Institute (JGI-PGF)"/>
            <person name="Walter F."/>
            <person name="Albersmeier A."/>
            <person name="Kalinowski J."/>
            <person name="Ruckert C."/>
        </authorList>
    </citation>
    <scope>NUCLEOTIDE SEQUENCE</scope>
    <source>
        <strain evidence="9">VKM Ac-1447</strain>
    </source>
</reference>
<dbReference type="Gene3D" id="3.30.565.10">
    <property type="entry name" value="Histidine kinase-like ATPase, C-terminal domain"/>
    <property type="match status" value="1"/>
</dbReference>
<name>A0A9W6M3J3_9MICO</name>
<dbReference type="Pfam" id="PF00512">
    <property type="entry name" value="HisKA"/>
    <property type="match status" value="1"/>
</dbReference>
<evidence type="ECO:0000256" key="6">
    <source>
        <dbReference type="ARBA" id="ARBA00023012"/>
    </source>
</evidence>
<keyword evidence="10" id="KW-1185">Reference proteome</keyword>
<proteinExistence type="predicted"/>
<dbReference type="EMBL" id="BSEO01000011">
    <property type="protein sequence ID" value="GLJ80115.1"/>
    <property type="molecule type" value="Genomic_DNA"/>
</dbReference>
<dbReference type="CDD" id="cd00075">
    <property type="entry name" value="HATPase"/>
    <property type="match status" value="1"/>
</dbReference>
<dbReference type="InterPro" id="IPR005467">
    <property type="entry name" value="His_kinase_dom"/>
</dbReference>
<comment type="subcellular location">
    <subcellularLocation>
        <location evidence="2">Cell membrane</location>
    </subcellularLocation>
</comment>
<dbReference type="Pfam" id="PF02518">
    <property type="entry name" value="HATPase_c"/>
    <property type="match status" value="1"/>
</dbReference>
<keyword evidence="7" id="KW-0812">Transmembrane</keyword>
<dbReference type="Pfam" id="PF08448">
    <property type="entry name" value="PAS_4"/>
    <property type="match status" value="1"/>
</dbReference>
<dbReference type="PANTHER" id="PTHR43547">
    <property type="entry name" value="TWO-COMPONENT HISTIDINE KINASE"/>
    <property type="match status" value="1"/>
</dbReference>
<dbReference type="InterPro" id="IPR003594">
    <property type="entry name" value="HATPase_dom"/>
</dbReference>
<sequence>MLSRPQIQPYAQFLMGASAGMITATVAIVEPARITPAYLVGFAVIVVSCVVMALVWRAQPTVATEWICVVPLVTILACAPLRSSAIDLLPVTGMLVIFPIAWLAFAFPPAVAAVGVVVAGLLPLAVSLPRTPGEWLSLLTVPALLGMFAAATRFVAVDLGRNRSRAQRASHRLAAALDSSNRADAALRQLLDTTPEAVVVFDDDDTVLLANAPARDIARRGGIRISLEQDAATYVYGDDRVTPVAVGPGLREAIMAGAFAEPRRVWVGEPGDQIALRFVARPIVLDGEPIGVMVVAQDVTELVDAVDVRDRFLDTVGHELRTPLTVILGNAELAVAGAMPEHRDRWETVQRAAERLEHTVELMLATGRADITPRPGRSDARAVVDAVVAAREDDRDVTISVTGGGADVEIGRDDLHAVVTELVRNAVQASPDGGAVAIEVRTSSDAVEIAVTDTGPGMSAAERRQAFDRFYRTARARRRAVQGLGLGLALARALVESHGGAVRLEPRTSGGTCAIVALPRTRALP</sequence>
<accession>A0A9W6M3J3</accession>
<evidence type="ECO:0000256" key="5">
    <source>
        <dbReference type="ARBA" id="ARBA00022777"/>
    </source>
</evidence>
<dbReference type="InterPro" id="IPR004358">
    <property type="entry name" value="Sig_transdc_His_kin-like_C"/>
</dbReference>
<feature type="transmembrane region" description="Helical" evidence="7">
    <location>
        <begin position="12"/>
        <end position="29"/>
    </location>
</feature>
<dbReference type="SMART" id="SM00388">
    <property type="entry name" value="HisKA"/>
    <property type="match status" value="1"/>
</dbReference>
<keyword evidence="7" id="KW-1133">Transmembrane helix</keyword>
<dbReference type="InterPro" id="IPR013656">
    <property type="entry name" value="PAS_4"/>
</dbReference>
<feature type="transmembrane region" description="Helical" evidence="7">
    <location>
        <begin position="111"/>
        <end position="128"/>
    </location>
</feature>
<organism evidence="9 10">
    <name type="scientific">Microbacterium imperiale</name>
    <dbReference type="NCBI Taxonomy" id="33884"/>
    <lineage>
        <taxon>Bacteria</taxon>
        <taxon>Bacillati</taxon>
        <taxon>Actinomycetota</taxon>
        <taxon>Actinomycetes</taxon>
        <taxon>Micrococcales</taxon>
        <taxon>Microbacteriaceae</taxon>
        <taxon>Microbacterium</taxon>
    </lineage>
</organism>
<dbReference type="SUPFAM" id="SSF55785">
    <property type="entry name" value="PYP-like sensor domain (PAS domain)"/>
    <property type="match status" value="1"/>
</dbReference>
<feature type="transmembrane region" description="Helical" evidence="7">
    <location>
        <begin position="62"/>
        <end position="81"/>
    </location>
</feature>
<feature type="domain" description="Histidine kinase" evidence="8">
    <location>
        <begin position="315"/>
        <end position="522"/>
    </location>
</feature>
<dbReference type="InterPro" id="IPR003661">
    <property type="entry name" value="HisK_dim/P_dom"/>
</dbReference>
<keyword evidence="5 9" id="KW-0808">Transferase</keyword>
<keyword evidence="7" id="KW-0472">Membrane</keyword>
<dbReference type="PRINTS" id="PR00344">
    <property type="entry name" value="BCTRLSENSOR"/>
</dbReference>
<dbReference type="PROSITE" id="PS50109">
    <property type="entry name" value="HIS_KIN"/>
    <property type="match status" value="1"/>
</dbReference>
<protein>
    <recommendedName>
        <fullName evidence="3">histidine kinase</fullName>
        <ecNumber evidence="3">2.7.13.3</ecNumber>
    </recommendedName>
</protein>
<evidence type="ECO:0000313" key="9">
    <source>
        <dbReference type="EMBL" id="GLJ80115.1"/>
    </source>
</evidence>
<comment type="caution">
    <text evidence="9">The sequence shown here is derived from an EMBL/GenBank/DDBJ whole genome shotgun (WGS) entry which is preliminary data.</text>
</comment>
<evidence type="ECO:0000259" key="8">
    <source>
        <dbReference type="PROSITE" id="PS50109"/>
    </source>
</evidence>
<evidence type="ECO:0000256" key="1">
    <source>
        <dbReference type="ARBA" id="ARBA00000085"/>
    </source>
</evidence>
<dbReference type="GO" id="GO:0005886">
    <property type="term" value="C:plasma membrane"/>
    <property type="evidence" value="ECO:0007669"/>
    <property type="project" value="UniProtKB-SubCell"/>
</dbReference>
<feature type="transmembrane region" description="Helical" evidence="7">
    <location>
        <begin position="36"/>
        <end position="56"/>
    </location>
</feature>
<dbReference type="SMART" id="SM00387">
    <property type="entry name" value="HATPase_c"/>
    <property type="match status" value="1"/>
</dbReference>
<dbReference type="Gene3D" id="1.10.287.130">
    <property type="match status" value="1"/>
</dbReference>
<evidence type="ECO:0000256" key="2">
    <source>
        <dbReference type="ARBA" id="ARBA00004236"/>
    </source>
</evidence>
<dbReference type="Proteomes" id="UP001142317">
    <property type="component" value="Unassembled WGS sequence"/>
</dbReference>
<keyword evidence="5 9" id="KW-0418">Kinase</keyword>
<dbReference type="CDD" id="cd00082">
    <property type="entry name" value="HisKA"/>
    <property type="match status" value="1"/>
</dbReference>
<dbReference type="PANTHER" id="PTHR43547:SF2">
    <property type="entry name" value="HYBRID SIGNAL TRANSDUCTION HISTIDINE KINASE C"/>
    <property type="match status" value="1"/>
</dbReference>
<dbReference type="GO" id="GO:0000155">
    <property type="term" value="F:phosphorelay sensor kinase activity"/>
    <property type="evidence" value="ECO:0007669"/>
    <property type="project" value="InterPro"/>
</dbReference>
<dbReference type="Gene3D" id="3.30.450.20">
    <property type="entry name" value="PAS domain"/>
    <property type="match status" value="1"/>
</dbReference>
<evidence type="ECO:0000313" key="10">
    <source>
        <dbReference type="Proteomes" id="UP001142317"/>
    </source>
</evidence>
<evidence type="ECO:0000256" key="4">
    <source>
        <dbReference type="ARBA" id="ARBA00022553"/>
    </source>
</evidence>
<reference evidence="9" key="2">
    <citation type="submission" date="2023-01" db="EMBL/GenBank/DDBJ databases">
        <authorList>
            <person name="Sun Q."/>
            <person name="Evtushenko L."/>
        </authorList>
    </citation>
    <scope>NUCLEOTIDE SEQUENCE</scope>
    <source>
        <strain evidence="9">VKM Ac-1447</strain>
    </source>
</reference>
<dbReference type="RefSeq" id="WP_210006067.1">
    <property type="nucleotide sequence ID" value="NZ_BSEO01000011.1"/>
</dbReference>
<keyword evidence="6" id="KW-0902">Two-component regulatory system</keyword>
<dbReference type="AlphaFoldDB" id="A0A9W6M3J3"/>
<comment type="catalytic activity">
    <reaction evidence="1">
        <text>ATP + protein L-histidine = ADP + protein N-phospho-L-histidine.</text>
        <dbReference type="EC" id="2.7.13.3"/>
    </reaction>
</comment>
<keyword evidence="4" id="KW-0597">Phosphoprotein</keyword>
<dbReference type="InterPro" id="IPR036097">
    <property type="entry name" value="HisK_dim/P_sf"/>
</dbReference>
<gene>
    <name evidence="9" type="ORF">GCM10017586_17980</name>
</gene>
<feature type="transmembrane region" description="Helical" evidence="7">
    <location>
        <begin position="135"/>
        <end position="156"/>
    </location>
</feature>
<dbReference type="SUPFAM" id="SSF47384">
    <property type="entry name" value="Homodimeric domain of signal transducing histidine kinase"/>
    <property type="match status" value="1"/>
</dbReference>
<dbReference type="EC" id="2.7.13.3" evidence="3"/>
<evidence type="ECO:0000256" key="3">
    <source>
        <dbReference type="ARBA" id="ARBA00012438"/>
    </source>
</evidence>
<dbReference type="SUPFAM" id="SSF55874">
    <property type="entry name" value="ATPase domain of HSP90 chaperone/DNA topoisomerase II/histidine kinase"/>
    <property type="match status" value="1"/>
</dbReference>